<accession>A0AAX4IMQ7</accession>
<dbReference type="GO" id="GO:0009239">
    <property type="term" value="P:enterobactin biosynthetic process"/>
    <property type="evidence" value="ECO:0007669"/>
    <property type="project" value="TreeGrafter"/>
</dbReference>
<dbReference type="RefSeq" id="XP_062781400.1">
    <property type="nucleotide sequence ID" value="XM_062925349.1"/>
</dbReference>
<dbReference type="GO" id="GO:0031177">
    <property type="term" value="F:phosphopantetheine binding"/>
    <property type="evidence" value="ECO:0007669"/>
    <property type="project" value="TreeGrafter"/>
</dbReference>
<dbReference type="EMBL" id="CP137310">
    <property type="protein sequence ID" value="WQF84176.1"/>
    <property type="molecule type" value="Genomic_DNA"/>
</dbReference>
<evidence type="ECO:0000313" key="3">
    <source>
        <dbReference type="Proteomes" id="UP001322277"/>
    </source>
</evidence>
<proteinExistence type="predicted"/>
<dbReference type="GO" id="GO:0043041">
    <property type="term" value="P:amino acid activation for nonribosomal peptide biosynthetic process"/>
    <property type="evidence" value="ECO:0007669"/>
    <property type="project" value="TreeGrafter"/>
</dbReference>
<dbReference type="Gene3D" id="3.30.559.30">
    <property type="entry name" value="Nonribosomal peptide synthetase, condensation domain"/>
    <property type="match status" value="1"/>
</dbReference>
<evidence type="ECO:0000313" key="2">
    <source>
        <dbReference type="EMBL" id="WQF84176.1"/>
    </source>
</evidence>
<evidence type="ECO:0000259" key="1">
    <source>
        <dbReference type="Pfam" id="PF00668"/>
    </source>
</evidence>
<dbReference type="InterPro" id="IPR001242">
    <property type="entry name" value="Condensation_dom"/>
</dbReference>
<sequence length="188" mass="20906">MCFSQRIRDGRPVQGLLASSAFELEHFADANKDDFKQVMDKFKTHLAAAIRNACKQLRLSPFHFYLAVIQIFLARQANFQDVCVGLVAANRDSSLDDSVFRMVGYFVNVLPVQTRIDPNQSFSTIIKSASRKALSAFAHAGVPFDVLLDALELRDGRAATRRRCSRRPSTTALPGADGSRWLWVATVG</sequence>
<dbReference type="GO" id="GO:0009366">
    <property type="term" value="C:enterobactin synthetase complex"/>
    <property type="evidence" value="ECO:0007669"/>
    <property type="project" value="TreeGrafter"/>
</dbReference>
<dbReference type="PANTHER" id="PTHR45527:SF1">
    <property type="entry name" value="FATTY ACID SYNTHASE"/>
    <property type="match status" value="1"/>
</dbReference>
<dbReference type="GO" id="GO:0047527">
    <property type="term" value="F:2,3-dihydroxybenzoate-serine ligase activity"/>
    <property type="evidence" value="ECO:0007669"/>
    <property type="project" value="TreeGrafter"/>
</dbReference>
<dbReference type="GO" id="GO:0005829">
    <property type="term" value="C:cytosol"/>
    <property type="evidence" value="ECO:0007669"/>
    <property type="project" value="TreeGrafter"/>
</dbReference>
<keyword evidence="3" id="KW-1185">Reference proteome</keyword>
<dbReference type="Proteomes" id="UP001322277">
    <property type="component" value="Chromosome 6"/>
</dbReference>
<dbReference type="PANTHER" id="PTHR45527">
    <property type="entry name" value="NONRIBOSOMAL PEPTIDE SYNTHETASE"/>
    <property type="match status" value="1"/>
</dbReference>
<dbReference type="KEGG" id="cdet:87945693"/>
<gene>
    <name evidence="2" type="ORF">CDEST_09190</name>
</gene>
<dbReference type="SUPFAM" id="SSF52777">
    <property type="entry name" value="CoA-dependent acyltransferases"/>
    <property type="match status" value="1"/>
</dbReference>
<reference evidence="3" key="1">
    <citation type="journal article" date="2023" name="bioRxiv">
        <title>Complete genome of the Medicago anthracnose fungus, Colletotrichum destructivum, reveals a mini-chromosome-like region within a core chromosome.</title>
        <authorList>
            <person name="Lapalu N."/>
            <person name="Simon A."/>
            <person name="Lu A."/>
            <person name="Plaumann P.-L."/>
            <person name="Amselem J."/>
            <person name="Pigne S."/>
            <person name="Auger A."/>
            <person name="Koch C."/>
            <person name="Dallery J.-F."/>
            <person name="O'Connell R.J."/>
        </authorList>
    </citation>
    <scope>NUCLEOTIDE SEQUENCE [LARGE SCALE GENOMIC DNA]</scope>
    <source>
        <strain evidence="3">CBS 520.97</strain>
    </source>
</reference>
<feature type="domain" description="Condensation" evidence="1">
    <location>
        <begin position="28"/>
        <end position="154"/>
    </location>
</feature>
<dbReference type="AlphaFoldDB" id="A0AAX4IMQ7"/>
<protein>
    <submittedName>
        <fullName evidence="2">Condensation domain-containing protein</fullName>
    </submittedName>
</protein>
<dbReference type="Pfam" id="PF00668">
    <property type="entry name" value="Condensation"/>
    <property type="match status" value="1"/>
</dbReference>
<name>A0AAX4IMQ7_9PEZI</name>
<dbReference type="GeneID" id="87945693"/>
<organism evidence="2 3">
    <name type="scientific">Colletotrichum destructivum</name>
    <dbReference type="NCBI Taxonomy" id="34406"/>
    <lineage>
        <taxon>Eukaryota</taxon>
        <taxon>Fungi</taxon>
        <taxon>Dikarya</taxon>
        <taxon>Ascomycota</taxon>
        <taxon>Pezizomycotina</taxon>
        <taxon>Sordariomycetes</taxon>
        <taxon>Hypocreomycetidae</taxon>
        <taxon>Glomerellales</taxon>
        <taxon>Glomerellaceae</taxon>
        <taxon>Colletotrichum</taxon>
        <taxon>Colletotrichum destructivum species complex</taxon>
    </lineage>
</organism>